<evidence type="ECO:0000256" key="1">
    <source>
        <dbReference type="ARBA" id="ARBA00022729"/>
    </source>
</evidence>
<dbReference type="EMBL" id="SMCX01000004">
    <property type="protein sequence ID" value="TCW25292.1"/>
    <property type="molecule type" value="Genomic_DNA"/>
</dbReference>
<dbReference type="InterPro" id="IPR001638">
    <property type="entry name" value="Solute-binding_3/MltF_N"/>
</dbReference>
<keyword evidence="1" id="KW-0732">Signal</keyword>
<name>A0A177KQL6_9ACTN</name>
<sequence>MTLTSRRGLRAALAMTATAALALTGCTTNTEGPQDSGEPREEVSLEADESIAALVPAEIRDKGVIVIGTNPPYAPNEFKDENGEIVGFDIDVMTAVAQLMGLRAEFRESDFDRIIPAIEGGTMDMGASSFTVNDERLKTVDFVTYFEAGIQWASAAGNDVDPDDACGLSVAVQQTTVSDQEDVPARSKACTDAGKPAIEKVQFDSQDEASTAVALGKVDAMSADSPITAYAVKQSEGKMQLAGDVFDAAPYGWPVRKGSELTAALEAAADKLIETGDFEKIAQNWGVEDGMIDDAEIRKG</sequence>
<proteinExistence type="predicted"/>
<feature type="domain" description="Solute-binding protein family 3/N-terminal" evidence="2">
    <location>
        <begin position="64"/>
        <end position="289"/>
    </location>
</feature>
<accession>A0A177KQL6</accession>
<gene>
    <name evidence="3" type="ORF">EDD19_10410</name>
</gene>
<dbReference type="PANTHER" id="PTHR35936:SF17">
    <property type="entry name" value="ARGININE-BINDING EXTRACELLULAR PROTEIN ARTP"/>
    <property type="match status" value="1"/>
</dbReference>
<protein>
    <submittedName>
        <fullName evidence="3">Amino acid ABC transporter substrate-binding protein (PAAT family)</fullName>
    </submittedName>
</protein>
<dbReference type="PANTHER" id="PTHR35936">
    <property type="entry name" value="MEMBRANE-BOUND LYTIC MUREIN TRANSGLYCOSYLASE F"/>
    <property type="match status" value="1"/>
</dbReference>
<reference evidence="3 4" key="1">
    <citation type="submission" date="2019-03" db="EMBL/GenBank/DDBJ databases">
        <title>Root nodule microbial communities of legume samples collected from USA, Mexico and Botswana.</title>
        <authorList>
            <person name="Hirsch A."/>
        </authorList>
    </citation>
    <scope>NUCLEOTIDE SEQUENCE [LARGE SCALE GENOMIC DNA]</scope>
    <source>
        <strain evidence="3 4">55</strain>
    </source>
</reference>
<dbReference type="Gene3D" id="3.40.190.10">
    <property type="entry name" value="Periplasmic binding protein-like II"/>
    <property type="match status" value="2"/>
</dbReference>
<evidence type="ECO:0000259" key="2">
    <source>
        <dbReference type="SMART" id="SM00062"/>
    </source>
</evidence>
<comment type="caution">
    <text evidence="3">The sequence shown here is derived from an EMBL/GenBank/DDBJ whole genome shotgun (WGS) entry which is preliminary data.</text>
</comment>
<evidence type="ECO:0000313" key="3">
    <source>
        <dbReference type="EMBL" id="TCW25292.1"/>
    </source>
</evidence>
<dbReference type="GeneID" id="89530330"/>
<dbReference type="PROSITE" id="PS51257">
    <property type="entry name" value="PROKAR_LIPOPROTEIN"/>
    <property type="match status" value="1"/>
</dbReference>
<dbReference type="SMART" id="SM00062">
    <property type="entry name" value="PBPb"/>
    <property type="match status" value="1"/>
</dbReference>
<dbReference type="Proteomes" id="UP000295805">
    <property type="component" value="Unassembled WGS sequence"/>
</dbReference>
<dbReference type="Pfam" id="PF00497">
    <property type="entry name" value="SBP_bac_3"/>
    <property type="match status" value="1"/>
</dbReference>
<dbReference type="AlphaFoldDB" id="A0A177KQL6"/>
<evidence type="ECO:0000313" key="4">
    <source>
        <dbReference type="Proteomes" id="UP000295805"/>
    </source>
</evidence>
<dbReference type="SUPFAM" id="SSF53850">
    <property type="entry name" value="Periplasmic binding protein-like II"/>
    <property type="match status" value="1"/>
</dbReference>
<dbReference type="OrthoDB" id="9762169at2"/>
<organism evidence="3 4">
    <name type="scientific">Dietzia cinnamea</name>
    <dbReference type="NCBI Taxonomy" id="321318"/>
    <lineage>
        <taxon>Bacteria</taxon>
        <taxon>Bacillati</taxon>
        <taxon>Actinomycetota</taxon>
        <taxon>Actinomycetes</taxon>
        <taxon>Mycobacteriales</taxon>
        <taxon>Dietziaceae</taxon>
        <taxon>Dietzia</taxon>
    </lineage>
</organism>
<dbReference type="CDD" id="cd01004">
    <property type="entry name" value="PBP2_MidA_like"/>
    <property type="match status" value="1"/>
</dbReference>
<dbReference type="RefSeq" id="WP_007632845.1">
    <property type="nucleotide sequence ID" value="NZ_CP143053.1"/>
</dbReference>